<dbReference type="InterPro" id="IPR036412">
    <property type="entry name" value="HAD-like_sf"/>
</dbReference>
<name>B7AWD5_9FIRM</name>
<dbReference type="SUPFAM" id="SSF56784">
    <property type="entry name" value="HAD-like"/>
    <property type="match status" value="1"/>
</dbReference>
<dbReference type="STRING" id="483218.BACPEC_03035"/>
<dbReference type="NCBIfam" id="TIGR01484">
    <property type="entry name" value="HAD-SF-IIB"/>
    <property type="match status" value="1"/>
</dbReference>
<dbReference type="SFLD" id="SFLDG01144">
    <property type="entry name" value="C2.B.4:_PGP_Like"/>
    <property type="match status" value="1"/>
</dbReference>
<gene>
    <name evidence="1" type="ORF">BACPEC_03035</name>
</gene>
<dbReference type="PANTHER" id="PTHR10000:SF8">
    <property type="entry name" value="HAD SUPERFAMILY HYDROLASE-LIKE, TYPE 3"/>
    <property type="match status" value="1"/>
</dbReference>
<dbReference type="Gene3D" id="3.40.50.1000">
    <property type="entry name" value="HAD superfamily/HAD-like"/>
    <property type="match status" value="1"/>
</dbReference>
<evidence type="ECO:0000313" key="2">
    <source>
        <dbReference type="Proteomes" id="UP000003136"/>
    </source>
</evidence>
<organism evidence="1 2">
    <name type="scientific">[Bacteroides] pectinophilus ATCC 43243</name>
    <dbReference type="NCBI Taxonomy" id="483218"/>
    <lineage>
        <taxon>Bacteria</taxon>
        <taxon>Bacillati</taxon>
        <taxon>Bacillota</taxon>
        <taxon>Clostridia</taxon>
        <taxon>Eubacteriales</taxon>
    </lineage>
</organism>
<proteinExistence type="predicted"/>
<dbReference type="Proteomes" id="UP000003136">
    <property type="component" value="Unassembled WGS sequence"/>
</dbReference>
<dbReference type="HOGENOM" id="CLU_044146_0_1_9"/>
<dbReference type="GO" id="GO:0016791">
    <property type="term" value="F:phosphatase activity"/>
    <property type="evidence" value="ECO:0007669"/>
    <property type="project" value="UniProtKB-ARBA"/>
</dbReference>
<accession>B7AWD5</accession>
<dbReference type="eggNOG" id="COG0561">
    <property type="taxonomic scope" value="Bacteria"/>
</dbReference>
<dbReference type="GO" id="GO:0000287">
    <property type="term" value="F:magnesium ion binding"/>
    <property type="evidence" value="ECO:0007669"/>
    <property type="project" value="TreeGrafter"/>
</dbReference>
<dbReference type="AlphaFoldDB" id="B7AWD5"/>
<dbReference type="Gene3D" id="3.30.1240.10">
    <property type="match status" value="1"/>
</dbReference>
<dbReference type="GO" id="GO:0005829">
    <property type="term" value="C:cytosol"/>
    <property type="evidence" value="ECO:0007669"/>
    <property type="project" value="TreeGrafter"/>
</dbReference>
<dbReference type="CDD" id="cd07516">
    <property type="entry name" value="HAD_Pase"/>
    <property type="match status" value="1"/>
</dbReference>
<dbReference type="InterPro" id="IPR000150">
    <property type="entry name" value="Cof"/>
</dbReference>
<evidence type="ECO:0000313" key="1">
    <source>
        <dbReference type="EMBL" id="EEC56526.1"/>
    </source>
</evidence>
<reference evidence="1 2" key="1">
    <citation type="submission" date="2008-11" db="EMBL/GenBank/DDBJ databases">
        <title>Draft genome sequence of Bacteroides pectinophilus (ATCC 43243).</title>
        <authorList>
            <person name="Sudarsanam P."/>
            <person name="Ley R."/>
            <person name="Guruge J."/>
            <person name="Turnbaugh P.J."/>
            <person name="Mahowald M."/>
            <person name="Liep D."/>
            <person name="Gordon J."/>
        </authorList>
    </citation>
    <scope>NUCLEOTIDE SEQUENCE [LARGE SCALE GENOMIC DNA]</scope>
    <source>
        <strain evidence="1 2">ATCC 43243</strain>
    </source>
</reference>
<keyword evidence="2" id="KW-1185">Reference proteome</keyword>
<protein>
    <submittedName>
        <fullName evidence="1">Uncharacterized protein</fullName>
    </submittedName>
</protein>
<comment type="caution">
    <text evidence="1">The sequence shown here is derived from an EMBL/GenBank/DDBJ whole genome shotgun (WGS) entry which is preliminary data.</text>
</comment>
<dbReference type="NCBIfam" id="TIGR00099">
    <property type="entry name" value="Cof-subfamily"/>
    <property type="match status" value="1"/>
</dbReference>
<dbReference type="InterPro" id="IPR023214">
    <property type="entry name" value="HAD_sf"/>
</dbReference>
<dbReference type="SFLD" id="SFLDG01140">
    <property type="entry name" value="C2.B:_Phosphomannomutase_and_P"/>
    <property type="match status" value="1"/>
</dbReference>
<dbReference type="PANTHER" id="PTHR10000">
    <property type="entry name" value="PHOSPHOSERINE PHOSPHATASE"/>
    <property type="match status" value="1"/>
</dbReference>
<dbReference type="EMBL" id="ABVQ01000037">
    <property type="protein sequence ID" value="EEC56526.1"/>
    <property type="molecule type" value="Genomic_DNA"/>
</dbReference>
<dbReference type="Pfam" id="PF08282">
    <property type="entry name" value="Hydrolase_3"/>
    <property type="match status" value="1"/>
</dbReference>
<dbReference type="SFLD" id="SFLDS00003">
    <property type="entry name" value="Haloacid_Dehalogenase"/>
    <property type="match status" value="1"/>
</dbReference>
<dbReference type="InterPro" id="IPR006379">
    <property type="entry name" value="HAD-SF_hydro_IIB"/>
</dbReference>
<sequence>MEKSVENHINNEKKYRAIALDLDGTLTDSNKQLPKENKEAIWKAIDSGCAVILASGRPVLGIAAIADELELKERGGYVLAYNGGSIIDWKTGKLMYENMLPAECIHDICELADENGVVALTYNDDSIVAENDTDEYVIKEAKCNNAPVLKLDNLEEYVDYPVSKFLVVGEHEKLLPVQEALLSKHGDRLDAFFSESYFLEVVPKGVSKSASLDSLLTGLGIDRSELIACGDGMNDIPMLEYAGLAVVMENAYPEVKKYAGYITESNDNCGVARAIEKFLL</sequence>
<reference evidence="1 2" key="2">
    <citation type="submission" date="2008-11" db="EMBL/GenBank/DDBJ databases">
        <authorList>
            <person name="Fulton L."/>
            <person name="Clifton S."/>
            <person name="Fulton B."/>
            <person name="Xu J."/>
            <person name="Minx P."/>
            <person name="Pepin K.H."/>
            <person name="Johnson M."/>
            <person name="Bhonagiri V."/>
            <person name="Nash W.E."/>
            <person name="Mardis E.R."/>
            <person name="Wilson R.K."/>
        </authorList>
    </citation>
    <scope>NUCLEOTIDE SEQUENCE [LARGE SCALE GENOMIC DNA]</scope>
    <source>
        <strain evidence="1 2">ATCC 43243</strain>
    </source>
</reference>